<keyword evidence="3 7" id="KW-0812">Transmembrane</keyword>
<evidence type="ECO:0000256" key="6">
    <source>
        <dbReference type="ARBA" id="ARBA00038076"/>
    </source>
</evidence>
<dbReference type="PANTHER" id="PTHR30572">
    <property type="entry name" value="MEMBRANE COMPONENT OF TRANSPORTER-RELATED"/>
    <property type="match status" value="1"/>
</dbReference>
<dbReference type="GO" id="GO:0005886">
    <property type="term" value="C:plasma membrane"/>
    <property type="evidence" value="ECO:0007669"/>
    <property type="project" value="UniProtKB-SubCell"/>
</dbReference>
<evidence type="ECO:0000259" key="8">
    <source>
        <dbReference type="Pfam" id="PF02687"/>
    </source>
</evidence>
<keyword evidence="2" id="KW-1003">Cell membrane</keyword>
<keyword evidence="4 7" id="KW-1133">Transmembrane helix</keyword>
<feature type="transmembrane region" description="Helical" evidence="7">
    <location>
        <begin position="419"/>
        <end position="442"/>
    </location>
</feature>
<accession>A0A7V8NVL7</accession>
<evidence type="ECO:0000256" key="4">
    <source>
        <dbReference type="ARBA" id="ARBA00022989"/>
    </source>
</evidence>
<dbReference type="Pfam" id="PF02687">
    <property type="entry name" value="FtsX"/>
    <property type="match status" value="1"/>
</dbReference>
<feature type="non-terminal residue" evidence="10">
    <location>
        <position position="572"/>
    </location>
</feature>
<feature type="transmembrane region" description="Helical" evidence="7">
    <location>
        <begin position="279"/>
        <end position="301"/>
    </location>
</feature>
<gene>
    <name evidence="10" type="ORF">HRJ53_24925</name>
</gene>
<dbReference type="InterPro" id="IPR050250">
    <property type="entry name" value="Macrolide_Exporter_MacB"/>
</dbReference>
<proteinExistence type="inferred from homology"/>
<dbReference type="InterPro" id="IPR003838">
    <property type="entry name" value="ABC3_permease_C"/>
</dbReference>
<dbReference type="Pfam" id="PF12704">
    <property type="entry name" value="MacB_PCD"/>
    <property type="match status" value="1"/>
</dbReference>
<evidence type="ECO:0000256" key="5">
    <source>
        <dbReference type="ARBA" id="ARBA00023136"/>
    </source>
</evidence>
<evidence type="ECO:0000256" key="3">
    <source>
        <dbReference type="ARBA" id="ARBA00022692"/>
    </source>
</evidence>
<organism evidence="10 11">
    <name type="scientific">Candidatus Acidiferrum panamense</name>
    <dbReference type="NCBI Taxonomy" id="2741543"/>
    <lineage>
        <taxon>Bacteria</taxon>
        <taxon>Pseudomonadati</taxon>
        <taxon>Acidobacteriota</taxon>
        <taxon>Terriglobia</taxon>
        <taxon>Candidatus Acidiferrales</taxon>
        <taxon>Candidatus Acidiferrum</taxon>
    </lineage>
</organism>
<dbReference type="EMBL" id="JACDQQ010002405">
    <property type="protein sequence ID" value="MBA0088242.1"/>
    <property type="molecule type" value="Genomic_DNA"/>
</dbReference>
<dbReference type="InterPro" id="IPR025857">
    <property type="entry name" value="MacB_PCD"/>
</dbReference>
<evidence type="ECO:0000313" key="10">
    <source>
        <dbReference type="EMBL" id="MBA0088242.1"/>
    </source>
</evidence>
<evidence type="ECO:0000313" key="11">
    <source>
        <dbReference type="Proteomes" id="UP000567293"/>
    </source>
</evidence>
<sequence>GANTAIFTLVYAVMLKPLPVPNPAQLYRLGDNNNCCVMTGTQDGGSFVLYSYALYEDLRDHTPEFTQLAAFEPHVSDLSVRRAGKPAVEPYRGEYVSGNYFTMFDIPAFAGRLLAPSDDSPAAPPVAVMNYHSWQEHFGSDPSVIGSTVNINGFACTIAGVTAPRFYGDTLRSDPPDFWLPLVAEPERWRMENPKVESLYPIGRLRRDANPAQVQAKLTGEVQQWLWATGYSEATPEQRNDKALVEKYRQEISRQHVHLTPAGRGVEQLQTDYAIGLQLLVTLSGLLLLMACANIATLLLARGSANRLQVAVRLALGAPRRRVIQQMLIESVLLALAGGVAGLYVAYSGTRAILLLAFRGAHFIPIDAQPALTVLGFALLLSLATGIVFGIAPAWMASRSDPADTLRGAGRSTRDRSSVLQKPLVIAQVAFSIVLLIGAGLLTQSLRNLEHQDFGFVTESRLIVSIAPSLSGYTADRLPGFYQRLEEVLPRIPGVLSASLSWYSPFGGNNANERVYIEGKPPDDHWRAPSWDRVGPQYFETIGTRLLQGRVIDERDRPGAANVAVINETFAQ</sequence>
<reference evidence="10" key="1">
    <citation type="submission" date="2020-06" db="EMBL/GenBank/DDBJ databases">
        <title>Legume-microbial interactions unlock mineral nutrients during tropical forest succession.</title>
        <authorList>
            <person name="Epihov D.Z."/>
        </authorList>
    </citation>
    <scope>NUCLEOTIDE SEQUENCE [LARGE SCALE GENOMIC DNA]</scope>
    <source>
        <strain evidence="10">Pan2503</strain>
    </source>
</reference>
<evidence type="ECO:0000256" key="2">
    <source>
        <dbReference type="ARBA" id="ARBA00022475"/>
    </source>
</evidence>
<feature type="transmembrane region" description="Helical" evidence="7">
    <location>
        <begin position="327"/>
        <end position="347"/>
    </location>
</feature>
<dbReference type="AlphaFoldDB" id="A0A7V8NVL7"/>
<comment type="subcellular location">
    <subcellularLocation>
        <location evidence="1">Cell membrane</location>
        <topology evidence="1">Multi-pass membrane protein</topology>
    </subcellularLocation>
</comment>
<name>A0A7V8NVL7_9BACT</name>
<comment type="caution">
    <text evidence="10">The sequence shown here is derived from an EMBL/GenBank/DDBJ whole genome shotgun (WGS) entry which is preliminary data.</text>
</comment>
<evidence type="ECO:0000259" key="9">
    <source>
        <dbReference type="Pfam" id="PF12704"/>
    </source>
</evidence>
<dbReference type="Proteomes" id="UP000567293">
    <property type="component" value="Unassembled WGS sequence"/>
</dbReference>
<dbReference type="GO" id="GO:0022857">
    <property type="term" value="F:transmembrane transporter activity"/>
    <property type="evidence" value="ECO:0007669"/>
    <property type="project" value="TreeGrafter"/>
</dbReference>
<protein>
    <submittedName>
        <fullName evidence="10">ABC transporter permease</fullName>
    </submittedName>
</protein>
<keyword evidence="5 7" id="KW-0472">Membrane</keyword>
<feature type="domain" description="MacB-like periplasmic core" evidence="9">
    <location>
        <begin position="24"/>
        <end position="219"/>
    </location>
</feature>
<evidence type="ECO:0000256" key="1">
    <source>
        <dbReference type="ARBA" id="ARBA00004651"/>
    </source>
</evidence>
<keyword evidence="11" id="KW-1185">Reference proteome</keyword>
<feature type="non-terminal residue" evidence="10">
    <location>
        <position position="1"/>
    </location>
</feature>
<dbReference type="PANTHER" id="PTHR30572:SF4">
    <property type="entry name" value="ABC TRANSPORTER PERMEASE YTRF"/>
    <property type="match status" value="1"/>
</dbReference>
<feature type="domain" description="ABC3 transporter permease C-terminal" evidence="8">
    <location>
        <begin position="282"/>
        <end position="401"/>
    </location>
</feature>
<evidence type="ECO:0000256" key="7">
    <source>
        <dbReference type="SAM" id="Phobius"/>
    </source>
</evidence>
<comment type="similarity">
    <text evidence="6">Belongs to the ABC-4 integral membrane protein family.</text>
</comment>
<feature type="transmembrane region" description="Helical" evidence="7">
    <location>
        <begin position="374"/>
        <end position="398"/>
    </location>
</feature>